<protein>
    <submittedName>
        <fullName evidence="1">Uncharacterized protein</fullName>
    </submittedName>
</protein>
<dbReference type="EMBL" id="JBBMEW010000018">
    <property type="protein sequence ID" value="MEQ2528457.1"/>
    <property type="molecule type" value="Genomic_DNA"/>
</dbReference>
<evidence type="ECO:0000313" key="2">
    <source>
        <dbReference type="Proteomes" id="UP001439875"/>
    </source>
</evidence>
<evidence type="ECO:0000313" key="1">
    <source>
        <dbReference type="EMBL" id="MEQ2528457.1"/>
    </source>
</evidence>
<accession>A0ACC6SF24</accession>
<sequence length="149" mass="16704">MGKISFLFLTLMLSFTAYASNVNAKLTEGEAVEIITKDFIMSHKIQVDGYNYISNKEFAPNKDNLTTEQKSLSHILVNIAEPQIGGDCSPVFYLNKENKKGYVLEKKLSGINNLYSISFDDKKQNWKITNKSSKKGTDLVDLGLLKDAN</sequence>
<gene>
    <name evidence="1" type="ORF">WMO40_17365</name>
</gene>
<reference evidence="1" key="1">
    <citation type="submission" date="2024-03" db="EMBL/GenBank/DDBJ databases">
        <title>Human intestinal bacterial collection.</title>
        <authorList>
            <person name="Pauvert C."/>
            <person name="Hitch T.C.A."/>
            <person name="Clavel T."/>
        </authorList>
    </citation>
    <scope>NUCLEOTIDE SEQUENCE</scope>
    <source>
        <strain evidence="1">CLA-AA-H227</strain>
    </source>
</reference>
<dbReference type="Proteomes" id="UP001439875">
    <property type="component" value="Unassembled WGS sequence"/>
</dbReference>
<proteinExistence type="predicted"/>
<comment type="caution">
    <text evidence="1">The sequence shown here is derived from an EMBL/GenBank/DDBJ whole genome shotgun (WGS) entry which is preliminary data.</text>
</comment>
<keyword evidence="2" id="KW-1185">Reference proteome</keyword>
<name>A0ACC6SF24_9BACI</name>
<organism evidence="1 2">
    <name type="scientific">Robertmurraya yapensis</name>
    <name type="common">ex Hitch et al 2024</name>
    <dbReference type="NCBI Taxonomy" id="3133160"/>
    <lineage>
        <taxon>Bacteria</taxon>
        <taxon>Bacillati</taxon>
        <taxon>Bacillota</taxon>
        <taxon>Bacilli</taxon>
        <taxon>Bacillales</taxon>
        <taxon>Bacillaceae</taxon>
        <taxon>Robertmurraya</taxon>
    </lineage>
</organism>